<gene>
    <name evidence="1" type="ORF">FORC53_3604</name>
</gene>
<dbReference type="CDD" id="cd09021">
    <property type="entry name" value="Aldose_epim_Ec_YphB"/>
    <property type="match status" value="1"/>
</dbReference>
<dbReference type="RefSeq" id="WP_232621391.1">
    <property type="nucleotide sequence ID" value="NZ_CP019291.1"/>
</dbReference>
<protein>
    <submittedName>
        <fullName evidence="1">Aldose epimerase family protein</fullName>
    </submittedName>
</protein>
<dbReference type="Proteomes" id="UP000263418">
    <property type="component" value="Chromosome 2"/>
</dbReference>
<dbReference type="Pfam" id="PF01263">
    <property type="entry name" value="Aldose_epim"/>
    <property type="match status" value="1"/>
</dbReference>
<dbReference type="InterPro" id="IPR014718">
    <property type="entry name" value="GH-type_carb-bd"/>
</dbReference>
<dbReference type="GO" id="GO:0030246">
    <property type="term" value="F:carbohydrate binding"/>
    <property type="evidence" value="ECO:0007669"/>
    <property type="project" value="InterPro"/>
</dbReference>
<dbReference type="SUPFAM" id="SSF74650">
    <property type="entry name" value="Galactose mutarotase-like"/>
    <property type="match status" value="1"/>
</dbReference>
<dbReference type="GO" id="GO:0016853">
    <property type="term" value="F:isomerase activity"/>
    <property type="evidence" value="ECO:0007669"/>
    <property type="project" value="InterPro"/>
</dbReference>
<dbReference type="EMBL" id="CP019291">
    <property type="protein sequence ID" value="AXX61943.1"/>
    <property type="molecule type" value="Genomic_DNA"/>
</dbReference>
<accession>A0AAN1UE55</accession>
<dbReference type="GO" id="GO:0005975">
    <property type="term" value="P:carbohydrate metabolic process"/>
    <property type="evidence" value="ECO:0007669"/>
    <property type="project" value="InterPro"/>
</dbReference>
<name>A0AAN1UE55_VIBVL</name>
<dbReference type="InterPro" id="IPR008183">
    <property type="entry name" value="Aldose_1/G6P_1-epimerase"/>
</dbReference>
<dbReference type="InterPro" id="IPR011013">
    <property type="entry name" value="Gal_mutarotase_sf_dom"/>
</dbReference>
<reference evidence="1 2" key="1">
    <citation type="submission" date="2017-01" db="EMBL/GenBank/DDBJ databases">
        <title>Complete Genome Sequence of Vibrio vulnificus FORC_053.</title>
        <authorList>
            <consortium name="Food-borne Pathogen Omics Research Center"/>
            <person name="Chung H.Y."/>
            <person name="Na E.J."/>
            <person name="Song J.S."/>
            <person name="Kim H."/>
            <person name="Lee J.-H."/>
            <person name="Ryu S."/>
            <person name="Choi S.H."/>
        </authorList>
    </citation>
    <scope>NUCLEOTIDE SEQUENCE [LARGE SCALE GENOMIC DNA]</scope>
    <source>
        <strain evidence="1 2">FORC_053</strain>
    </source>
</reference>
<dbReference type="AlphaFoldDB" id="A0AAN1UE55"/>
<proteinExistence type="predicted"/>
<sequence length="319" mass="35790">MATHTLNNGKLKLVVNEAGGCVDSFQYINGFTFDVLRARVNTSNGFAGDSSMFPMLPMANRIRGNQFVWRGHKVVLPVSRAIDDMFFLHGNGWISDWGLLTKNAGDDFLELELTSSIDGVCEYHAKQSYQLCDDALIVTMVLTNLGDDAFPFGAGFHPFFSVQQDTLVEFPATGFWFEDKQNLPDRFVRQIPSNYNFNSEKTVPDLWINNGYQMSDSGVRATLRHKNGVSVLVSSPCRYLQVYKPSAESNFLCLEPQSHYVNAHNFGCESLSVLSPQESMRISMRIQVILDEKVEEVSQLPSGITTDFISHNGRNFAKI</sequence>
<organism evidence="1 2">
    <name type="scientific">Vibrio vulnificus</name>
    <dbReference type="NCBI Taxonomy" id="672"/>
    <lineage>
        <taxon>Bacteria</taxon>
        <taxon>Pseudomonadati</taxon>
        <taxon>Pseudomonadota</taxon>
        <taxon>Gammaproteobacteria</taxon>
        <taxon>Vibrionales</taxon>
        <taxon>Vibrionaceae</taxon>
        <taxon>Vibrio</taxon>
    </lineage>
</organism>
<dbReference type="Gene3D" id="2.70.98.10">
    <property type="match status" value="1"/>
</dbReference>
<evidence type="ECO:0000313" key="1">
    <source>
        <dbReference type="EMBL" id="AXX61943.1"/>
    </source>
</evidence>
<evidence type="ECO:0000313" key="2">
    <source>
        <dbReference type="Proteomes" id="UP000263418"/>
    </source>
</evidence>